<comment type="catalytic activity">
    <reaction evidence="6">
        <text>[thioredoxin]-dithiol + NADP(+) = [thioredoxin]-disulfide + NADPH + H(+)</text>
        <dbReference type="Rhea" id="RHEA:20345"/>
        <dbReference type="Rhea" id="RHEA-COMP:10698"/>
        <dbReference type="Rhea" id="RHEA-COMP:10700"/>
        <dbReference type="ChEBI" id="CHEBI:15378"/>
        <dbReference type="ChEBI" id="CHEBI:29950"/>
        <dbReference type="ChEBI" id="CHEBI:50058"/>
        <dbReference type="ChEBI" id="CHEBI:57783"/>
        <dbReference type="ChEBI" id="CHEBI:58349"/>
        <dbReference type="EC" id="1.8.1.9"/>
    </reaction>
</comment>
<evidence type="ECO:0000256" key="2">
    <source>
        <dbReference type="ARBA" id="ARBA00022827"/>
    </source>
</evidence>
<keyword evidence="2 6" id="KW-0274">FAD</keyword>
<dbReference type="InterPro" id="IPR008255">
    <property type="entry name" value="Pyr_nucl-diS_OxRdtase_2_AS"/>
</dbReference>
<dbReference type="InterPro" id="IPR036188">
    <property type="entry name" value="FAD/NAD-bd_sf"/>
</dbReference>
<keyword evidence="1 6" id="KW-0285">Flavoprotein</keyword>
<comment type="similarity">
    <text evidence="6">Belongs to the class-II pyridine nucleotide-disulfide oxidoreductase family.</text>
</comment>
<dbReference type="RefSeq" id="WP_213349561.1">
    <property type="nucleotide sequence ID" value="NZ_JAEDAM010000055.1"/>
</dbReference>
<evidence type="ECO:0000256" key="4">
    <source>
        <dbReference type="ARBA" id="ARBA00023157"/>
    </source>
</evidence>
<dbReference type="EMBL" id="JAEDAM010000055">
    <property type="protein sequence ID" value="MBS8122209.1"/>
    <property type="molecule type" value="Genomic_DNA"/>
</dbReference>
<dbReference type="GO" id="GO:0004791">
    <property type="term" value="F:thioredoxin-disulfide reductase (NADPH) activity"/>
    <property type="evidence" value="ECO:0007669"/>
    <property type="project" value="UniProtKB-EC"/>
</dbReference>
<comment type="caution">
    <text evidence="9">The sequence shown here is derived from an EMBL/GenBank/DDBJ whole genome shotgun (WGS) entry which is preliminary data.</text>
</comment>
<name>A0ABS5QPE3_9BACT</name>
<accession>A0ABS5QPE3</accession>
<dbReference type="InterPro" id="IPR050097">
    <property type="entry name" value="Ferredoxin-NADP_redctase_2"/>
</dbReference>
<evidence type="ECO:0000256" key="1">
    <source>
        <dbReference type="ARBA" id="ARBA00022630"/>
    </source>
</evidence>
<proteinExistence type="inferred from homology"/>
<dbReference type="EC" id="1.8.1.9" evidence="6"/>
<keyword evidence="4" id="KW-1015">Disulfide bond</keyword>
<feature type="domain" description="FAD/NAD(P)-binding" evidence="8">
    <location>
        <begin position="3"/>
        <end position="296"/>
    </location>
</feature>
<evidence type="ECO:0000256" key="3">
    <source>
        <dbReference type="ARBA" id="ARBA00023002"/>
    </source>
</evidence>
<dbReference type="PRINTS" id="PR00368">
    <property type="entry name" value="FADPNR"/>
</dbReference>
<evidence type="ECO:0000256" key="6">
    <source>
        <dbReference type="RuleBase" id="RU003880"/>
    </source>
</evidence>
<dbReference type="PRINTS" id="PR00469">
    <property type="entry name" value="PNDRDTASEII"/>
</dbReference>
<evidence type="ECO:0000256" key="5">
    <source>
        <dbReference type="ARBA" id="ARBA00023284"/>
    </source>
</evidence>
<keyword evidence="5 6" id="KW-0676">Redox-active center</keyword>
<evidence type="ECO:0000259" key="8">
    <source>
        <dbReference type="Pfam" id="PF07992"/>
    </source>
</evidence>
<dbReference type="Proteomes" id="UP000680365">
    <property type="component" value="Unassembled WGS sequence"/>
</dbReference>
<dbReference type="NCBIfam" id="TIGR01292">
    <property type="entry name" value="TRX_reduct"/>
    <property type="match status" value="1"/>
</dbReference>
<keyword evidence="10" id="KW-1185">Reference proteome</keyword>
<keyword evidence="7" id="KW-0521">NADP</keyword>
<reference evidence="9 10" key="1">
    <citation type="journal article" date="2021" name="Nat. Commun.">
        <title>Reductive evolution and unique predatory mode in the CPR bacterium Vampirococcus lugosii.</title>
        <authorList>
            <person name="Moreira D."/>
            <person name="Zivanovic Y."/>
            <person name="Lopez-Archilla A.I."/>
            <person name="Iniesto M."/>
            <person name="Lopez-Garcia P."/>
        </authorList>
    </citation>
    <scope>NUCLEOTIDE SEQUENCE [LARGE SCALE GENOMIC DNA]</scope>
    <source>
        <strain evidence="9">Chiprana</strain>
    </source>
</reference>
<dbReference type="SUPFAM" id="SSF51905">
    <property type="entry name" value="FAD/NAD(P)-binding domain"/>
    <property type="match status" value="1"/>
</dbReference>
<keyword evidence="3 6" id="KW-0560">Oxidoreductase</keyword>
<evidence type="ECO:0000313" key="10">
    <source>
        <dbReference type="Proteomes" id="UP000680365"/>
    </source>
</evidence>
<dbReference type="Gene3D" id="3.50.50.60">
    <property type="entry name" value="FAD/NAD(P)-binding domain"/>
    <property type="match status" value="2"/>
</dbReference>
<protein>
    <recommendedName>
        <fullName evidence="6">Thioredoxin reductase</fullName>
        <ecNumber evidence="6">1.8.1.9</ecNumber>
    </recommendedName>
</protein>
<organism evidence="9 10">
    <name type="scientific">Candidatus Vampirococcus lugosii</name>
    <dbReference type="NCBI Taxonomy" id="2789015"/>
    <lineage>
        <taxon>Bacteria</taxon>
        <taxon>Candidatus Absconditibacteriota</taxon>
        <taxon>Vampirococcus</taxon>
    </lineage>
</organism>
<dbReference type="PANTHER" id="PTHR48105">
    <property type="entry name" value="THIOREDOXIN REDUCTASE 1-RELATED-RELATED"/>
    <property type="match status" value="1"/>
</dbReference>
<comment type="subunit">
    <text evidence="6">Homodimer.</text>
</comment>
<evidence type="ECO:0000256" key="7">
    <source>
        <dbReference type="RuleBase" id="RU003881"/>
    </source>
</evidence>
<dbReference type="PROSITE" id="PS00573">
    <property type="entry name" value="PYRIDINE_REDOX_2"/>
    <property type="match status" value="1"/>
</dbReference>
<evidence type="ECO:0000313" key="9">
    <source>
        <dbReference type="EMBL" id="MBS8122209.1"/>
    </source>
</evidence>
<dbReference type="InterPro" id="IPR023753">
    <property type="entry name" value="FAD/NAD-binding_dom"/>
</dbReference>
<gene>
    <name evidence="9" type="ORF">VAMP_171n60</name>
</gene>
<sequence>MENLIIIGSGPAGHTAGIYAGRAMLAPIMFEGNMAGGVSAGGQLTTTNEVENFPGFPNGINGTELMEKMREQSLNSGVKIETKTVDKVDLSSSPFAVYVGDDVYKTKSLIISTGAIAKRLGIKGESEFWQKGISACAICDGALPIFRNKVLGVVGGGDSAIEEADHLSKYASKVYMFVRRDEFRASKVMQQRAFDNEKIEILWNTEIKEAKGENVIKSVVVYDNKNDRDYDLEIGGLFYAIGHTPNTKFLDGQIELDQDGYIITKSGTTQTSVPGVFAAGDVQDKKFRQAITSAGTGCMASMEVEKYLK</sequence>
<dbReference type="InterPro" id="IPR005982">
    <property type="entry name" value="Thioredox_Rdtase"/>
</dbReference>
<comment type="cofactor">
    <cofactor evidence="7">
        <name>FAD</name>
        <dbReference type="ChEBI" id="CHEBI:57692"/>
    </cofactor>
    <text evidence="7">Binds 1 FAD per subunit.</text>
</comment>
<dbReference type="Pfam" id="PF07992">
    <property type="entry name" value="Pyr_redox_2"/>
    <property type="match status" value="1"/>
</dbReference>